<comment type="caution">
    <text evidence="1">The sequence shown here is derived from an EMBL/GenBank/DDBJ whole genome shotgun (WGS) entry which is preliminary data.</text>
</comment>
<reference evidence="1" key="1">
    <citation type="submission" date="2022-11" db="EMBL/GenBank/DDBJ databases">
        <title>Biodiversity and phylogenetic relationships of bacteria.</title>
        <authorList>
            <person name="Machado R.A.R."/>
            <person name="Bhat A."/>
            <person name="Loulou A."/>
            <person name="Kallel S."/>
        </authorList>
    </citation>
    <scope>NUCLEOTIDE SEQUENCE</scope>
    <source>
        <strain evidence="1">A-IN1</strain>
    </source>
</reference>
<accession>A0A9X3IIU5</accession>
<sequence>MLESLQLLATRIFKGMFIRATTHKTVALAQGGDELRKDSRCILK</sequence>
<evidence type="ECO:0000313" key="2">
    <source>
        <dbReference type="Proteomes" id="UP001146019"/>
    </source>
</evidence>
<gene>
    <name evidence="1" type="ORF">OSH00_17840</name>
</gene>
<evidence type="ECO:0000313" key="1">
    <source>
        <dbReference type="EMBL" id="MCX5469581.1"/>
    </source>
</evidence>
<proteinExistence type="predicted"/>
<dbReference type="EMBL" id="JAPKMY010000012">
    <property type="protein sequence ID" value="MCX5469581.1"/>
    <property type="molecule type" value="Genomic_DNA"/>
</dbReference>
<keyword evidence="2" id="KW-1185">Reference proteome</keyword>
<name>A0A9X3IIU5_9GAMM</name>
<dbReference type="AlphaFoldDB" id="A0A9X3IIU5"/>
<protein>
    <submittedName>
        <fullName evidence="1">Uncharacterized protein</fullName>
    </submittedName>
</protein>
<organism evidence="1 2">
    <name type="scientific">Acinetobacter nematophilus</name>
    <dbReference type="NCBI Taxonomy" id="2994642"/>
    <lineage>
        <taxon>Bacteria</taxon>
        <taxon>Pseudomonadati</taxon>
        <taxon>Pseudomonadota</taxon>
        <taxon>Gammaproteobacteria</taxon>
        <taxon>Moraxellales</taxon>
        <taxon>Moraxellaceae</taxon>
        <taxon>Acinetobacter</taxon>
    </lineage>
</organism>
<dbReference type="Proteomes" id="UP001146019">
    <property type="component" value="Unassembled WGS sequence"/>
</dbReference>
<dbReference type="RefSeq" id="WP_265092650.1">
    <property type="nucleotide sequence ID" value="NZ_JAPKMY010000012.1"/>
</dbReference>